<comment type="caution">
    <text evidence="2">The sequence shown here is derived from an EMBL/GenBank/DDBJ whole genome shotgun (WGS) entry which is preliminary data.</text>
</comment>
<keyword evidence="1" id="KW-0472">Membrane</keyword>
<sequence length="139" mass="14529">MARVIGGVLLGLIAAFVAIWSVEMVNHLIYPLPRDIRVDDPEGLGAYVRAMSIGAQLFVAGGWLAGAFVGGWVAGSISRRSWTIWLIAGLIVIAGLANILYVTHPTFLKIASVVAPLIGGLIAALLLRRCPSAGMGAPV</sequence>
<feature type="transmembrane region" description="Helical" evidence="1">
    <location>
        <begin position="107"/>
        <end position="127"/>
    </location>
</feature>
<dbReference type="RefSeq" id="WP_106511696.1">
    <property type="nucleotide sequence ID" value="NZ_PXYI01000002.1"/>
</dbReference>
<gene>
    <name evidence="2" type="ORF">C7I55_04270</name>
</gene>
<dbReference type="AlphaFoldDB" id="A0A2P7QU99"/>
<keyword evidence="1" id="KW-0812">Transmembrane</keyword>
<feature type="transmembrane region" description="Helical" evidence="1">
    <location>
        <begin position="82"/>
        <end position="101"/>
    </location>
</feature>
<keyword evidence="3" id="KW-1185">Reference proteome</keyword>
<accession>A0A2P7QU99</accession>
<dbReference type="OrthoDB" id="7584247at2"/>
<reference evidence="2 3" key="1">
    <citation type="submission" date="2018-03" db="EMBL/GenBank/DDBJ databases">
        <title>The draft genome of Sphingosinicella sp. GL-C-18.</title>
        <authorList>
            <person name="Liu L."/>
            <person name="Li L."/>
            <person name="Liang L."/>
            <person name="Zhang X."/>
            <person name="Wang T."/>
        </authorList>
    </citation>
    <scope>NUCLEOTIDE SEQUENCE [LARGE SCALE GENOMIC DNA]</scope>
    <source>
        <strain evidence="2 3">GL-C-18</strain>
    </source>
</reference>
<organism evidence="2 3">
    <name type="scientific">Allosphingosinicella deserti</name>
    <dbReference type="NCBI Taxonomy" id="2116704"/>
    <lineage>
        <taxon>Bacteria</taxon>
        <taxon>Pseudomonadati</taxon>
        <taxon>Pseudomonadota</taxon>
        <taxon>Alphaproteobacteria</taxon>
        <taxon>Sphingomonadales</taxon>
        <taxon>Sphingomonadaceae</taxon>
        <taxon>Allosphingosinicella</taxon>
    </lineage>
</organism>
<protein>
    <submittedName>
        <fullName evidence="2">Uncharacterized protein</fullName>
    </submittedName>
</protein>
<name>A0A2P7QU99_9SPHN</name>
<evidence type="ECO:0000313" key="3">
    <source>
        <dbReference type="Proteomes" id="UP000241167"/>
    </source>
</evidence>
<evidence type="ECO:0000256" key="1">
    <source>
        <dbReference type="SAM" id="Phobius"/>
    </source>
</evidence>
<dbReference type="Proteomes" id="UP000241167">
    <property type="component" value="Unassembled WGS sequence"/>
</dbReference>
<proteinExistence type="predicted"/>
<dbReference type="EMBL" id="PXYI01000002">
    <property type="protein sequence ID" value="PSJ41535.1"/>
    <property type="molecule type" value="Genomic_DNA"/>
</dbReference>
<keyword evidence="1" id="KW-1133">Transmembrane helix</keyword>
<feature type="transmembrane region" description="Helical" evidence="1">
    <location>
        <begin position="7"/>
        <end position="30"/>
    </location>
</feature>
<feature type="transmembrane region" description="Helical" evidence="1">
    <location>
        <begin position="50"/>
        <end position="75"/>
    </location>
</feature>
<evidence type="ECO:0000313" key="2">
    <source>
        <dbReference type="EMBL" id="PSJ41535.1"/>
    </source>
</evidence>